<evidence type="ECO:0000256" key="2">
    <source>
        <dbReference type="ARBA" id="ARBA00022980"/>
    </source>
</evidence>
<sequence>MTGTDELLVPLDTYLAAGIHIGTQHKTKDMERFIYRVRADGLYVLDVRKTDERLRIAAKFLAKYEPEDILAVSRRIYTMGPLEEFGKYTGVRTVIGRFVPGTLTNPAYRDFIEPEVIFISDPRVDRQALREATEIGIPIVSLCDTEHLTTFIDLVIPTNNKGKKAVALIYYLMTREFLKNKGLLEGDQVPFTYEQFLEKAMNPKVRIIIQPKDKRRRRRRK</sequence>
<dbReference type="InterPro" id="IPR023591">
    <property type="entry name" value="Ribosomal_uS2_flav_dom_sf"/>
</dbReference>
<dbReference type="HAMAP" id="MF_00291_A">
    <property type="entry name" value="Ribosomal_uS2_A"/>
    <property type="match status" value="1"/>
</dbReference>
<dbReference type="GO" id="GO:0015935">
    <property type="term" value="C:small ribosomal subunit"/>
    <property type="evidence" value="ECO:0007669"/>
    <property type="project" value="InterPro"/>
</dbReference>
<accession>D5VTY5</accession>
<evidence type="ECO:0000256" key="4">
    <source>
        <dbReference type="ARBA" id="ARBA00035256"/>
    </source>
</evidence>
<dbReference type="Proteomes" id="UP000002061">
    <property type="component" value="Chromosome"/>
</dbReference>
<dbReference type="EMBL" id="CP002009">
    <property type="protein sequence ID" value="ADG14038.1"/>
    <property type="molecule type" value="Genomic_DNA"/>
</dbReference>
<dbReference type="InterPro" id="IPR005707">
    <property type="entry name" value="Ribosomal_uS2_euk/arc"/>
</dbReference>
<reference evidence="7" key="1">
    <citation type="submission" date="2010-04" db="EMBL/GenBank/DDBJ databases">
        <title>Complete sequence of Methanocaldococcus infernus ME.</title>
        <authorList>
            <consortium name="US DOE Joint Genome Institute"/>
            <person name="Lucas S."/>
            <person name="Copeland A."/>
            <person name="Lapidus A."/>
            <person name="Cheng J.-F."/>
            <person name="Bruce D."/>
            <person name="Goodwin L."/>
            <person name="Pitluck S."/>
            <person name="Munk A.C."/>
            <person name="Detter J.C."/>
            <person name="Han C."/>
            <person name="Tapia R."/>
            <person name="Land M."/>
            <person name="Hauser L."/>
            <person name="Kyrpides N."/>
            <person name="Mikhailova N."/>
            <person name="Sieprawska-Lupa M."/>
            <person name="Whitman W.B."/>
            <person name="Woyke T."/>
        </authorList>
    </citation>
    <scope>NUCLEOTIDE SEQUENCE [LARGE SCALE GENOMIC DNA]</scope>
    <source>
        <strain evidence="7">ME</strain>
    </source>
</reference>
<dbReference type="RefSeq" id="WP_013100783.1">
    <property type="nucleotide sequence ID" value="NC_014122.1"/>
</dbReference>
<dbReference type="GeneID" id="9132420"/>
<evidence type="ECO:0000313" key="7">
    <source>
        <dbReference type="EMBL" id="ADG14038.1"/>
    </source>
</evidence>
<evidence type="ECO:0000256" key="6">
    <source>
        <dbReference type="RuleBase" id="RU003631"/>
    </source>
</evidence>
<evidence type="ECO:0000256" key="3">
    <source>
        <dbReference type="ARBA" id="ARBA00023274"/>
    </source>
</evidence>
<dbReference type="PANTHER" id="PTHR11489">
    <property type="entry name" value="40S RIBOSOMAL PROTEIN SA"/>
    <property type="match status" value="1"/>
</dbReference>
<dbReference type="OrthoDB" id="371797at2157"/>
<dbReference type="Pfam" id="PF00318">
    <property type="entry name" value="Ribosomal_S2"/>
    <property type="match status" value="2"/>
</dbReference>
<dbReference type="STRING" id="573063.Metin_1388"/>
<keyword evidence="2 5" id="KW-0689">Ribosomal protein</keyword>
<dbReference type="AlphaFoldDB" id="D5VTY5"/>
<dbReference type="SUPFAM" id="SSF52313">
    <property type="entry name" value="Ribosomal protein S2"/>
    <property type="match status" value="1"/>
</dbReference>
<dbReference type="NCBIfam" id="TIGR01012">
    <property type="entry name" value="uS2_euk_arch"/>
    <property type="match status" value="1"/>
</dbReference>
<dbReference type="CDD" id="cd01425">
    <property type="entry name" value="RPS2"/>
    <property type="match status" value="1"/>
</dbReference>
<dbReference type="HOGENOM" id="CLU_058171_3_0_2"/>
<dbReference type="FunFam" id="3.40.50.10490:FF:000030">
    <property type="entry name" value="30S ribosomal protein S2"/>
    <property type="match status" value="1"/>
</dbReference>
<evidence type="ECO:0000256" key="1">
    <source>
        <dbReference type="ARBA" id="ARBA00006242"/>
    </source>
</evidence>
<comment type="similarity">
    <text evidence="1 5 6">Belongs to the universal ribosomal protein uS2 family.</text>
</comment>
<protein>
    <recommendedName>
        <fullName evidence="4 5">Small ribosomal subunit protein uS2</fullName>
    </recommendedName>
</protein>
<dbReference type="InterPro" id="IPR001865">
    <property type="entry name" value="Ribosomal_uS2"/>
</dbReference>
<proteinExistence type="inferred from homology"/>
<evidence type="ECO:0000256" key="5">
    <source>
        <dbReference type="HAMAP-Rule" id="MF_00291"/>
    </source>
</evidence>
<organism evidence="7 8">
    <name type="scientific">Methanocaldococcus infernus (strain DSM 11812 / JCM 15783 / ME)</name>
    <dbReference type="NCBI Taxonomy" id="573063"/>
    <lineage>
        <taxon>Archaea</taxon>
        <taxon>Methanobacteriati</taxon>
        <taxon>Methanobacteriota</taxon>
        <taxon>Methanomada group</taxon>
        <taxon>Methanococci</taxon>
        <taxon>Methanococcales</taxon>
        <taxon>Methanocaldococcaceae</taxon>
        <taxon>Methanocaldococcus</taxon>
    </lineage>
</organism>
<name>D5VTY5_METIM</name>
<dbReference type="PRINTS" id="PR00395">
    <property type="entry name" value="RIBOSOMALS2"/>
</dbReference>
<dbReference type="InterPro" id="IPR023454">
    <property type="entry name" value="Ribosomal_uS2_arc"/>
</dbReference>
<dbReference type="InterPro" id="IPR018130">
    <property type="entry name" value="Ribosomal_uS2_CS"/>
</dbReference>
<dbReference type="KEGG" id="mif:Metin_1388"/>
<gene>
    <name evidence="5" type="primary">rps2</name>
    <name evidence="7" type="ordered locus">Metin_1388</name>
</gene>
<keyword evidence="3 5" id="KW-0687">Ribonucleoprotein</keyword>
<dbReference type="Gene3D" id="3.40.50.10490">
    <property type="entry name" value="Glucose-6-phosphate isomerase like protein, domain 1"/>
    <property type="match status" value="1"/>
</dbReference>
<dbReference type="GO" id="GO:0006412">
    <property type="term" value="P:translation"/>
    <property type="evidence" value="ECO:0007669"/>
    <property type="project" value="UniProtKB-UniRule"/>
</dbReference>
<evidence type="ECO:0000313" key="8">
    <source>
        <dbReference type="Proteomes" id="UP000002061"/>
    </source>
</evidence>
<dbReference type="GO" id="GO:0003735">
    <property type="term" value="F:structural constituent of ribosome"/>
    <property type="evidence" value="ECO:0007669"/>
    <property type="project" value="InterPro"/>
</dbReference>
<dbReference type="PROSITE" id="PS00963">
    <property type="entry name" value="RIBOSOMAL_S2_2"/>
    <property type="match status" value="1"/>
</dbReference>
<keyword evidence="8" id="KW-1185">Reference proteome</keyword>
<dbReference type="eggNOG" id="arCOG04245">
    <property type="taxonomic scope" value="Archaea"/>
</dbReference>